<comment type="caution">
    <text evidence="1">The sequence shown here is derived from an EMBL/GenBank/DDBJ whole genome shotgun (WGS) entry which is preliminary data.</text>
</comment>
<gene>
    <name evidence="1" type="ORF">BDR25DRAFT_318102</name>
</gene>
<dbReference type="Proteomes" id="UP000799755">
    <property type="component" value="Unassembled WGS sequence"/>
</dbReference>
<name>A0ACB6QIM3_9PLEO</name>
<reference evidence="1" key="1">
    <citation type="journal article" date="2020" name="Stud. Mycol.">
        <title>101 Dothideomycetes genomes: a test case for predicting lifestyles and emergence of pathogens.</title>
        <authorList>
            <person name="Haridas S."/>
            <person name="Albert R."/>
            <person name="Binder M."/>
            <person name="Bloem J."/>
            <person name="Labutti K."/>
            <person name="Salamov A."/>
            <person name="Andreopoulos B."/>
            <person name="Baker S."/>
            <person name="Barry K."/>
            <person name="Bills G."/>
            <person name="Bluhm B."/>
            <person name="Cannon C."/>
            <person name="Castanera R."/>
            <person name="Culley D."/>
            <person name="Daum C."/>
            <person name="Ezra D."/>
            <person name="Gonzalez J."/>
            <person name="Henrissat B."/>
            <person name="Kuo A."/>
            <person name="Liang C."/>
            <person name="Lipzen A."/>
            <person name="Lutzoni F."/>
            <person name="Magnuson J."/>
            <person name="Mondo S."/>
            <person name="Nolan M."/>
            <person name="Ohm R."/>
            <person name="Pangilinan J."/>
            <person name="Park H.-J."/>
            <person name="Ramirez L."/>
            <person name="Alfaro M."/>
            <person name="Sun H."/>
            <person name="Tritt A."/>
            <person name="Yoshinaga Y."/>
            <person name="Zwiers L.-H."/>
            <person name="Turgeon B."/>
            <person name="Goodwin S."/>
            <person name="Spatafora J."/>
            <person name="Crous P."/>
            <person name="Grigoriev I."/>
        </authorList>
    </citation>
    <scope>NUCLEOTIDE SEQUENCE</scope>
    <source>
        <strain evidence="1">ATCC 200398</strain>
    </source>
</reference>
<evidence type="ECO:0000313" key="1">
    <source>
        <dbReference type="EMBL" id="KAF2465967.1"/>
    </source>
</evidence>
<accession>A0ACB6QIM3</accession>
<organism evidence="1 2">
    <name type="scientific">Lindgomyces ingoldianus</name>
    <dbReference type="NCBI Taxonomy" id="673940"/>
    <lineage>
        <taxon>Eukaryota</taxon>
        <taxon>Fungi</taxon>
        <taxon>Dikarya</taxon>
        <taxon>Ascomycota</taxon>
        <taxon>Pezizomycotina</taxon>
        <taxon>Dothideomycetes</taxon>
        <taxon>Pleosporomycetidae</taxon>
        <taxon>Pleosporales</taxon>
        <taxon>Lindgomycetaceae</taxon>
        <taxon>Lindgomyces</taxon>
    </lineage>
</organism>
<protein>
    <submittedName>
        <fullName evidence="1">Uncharacterized protein</fullName>
    </submittedName>
</protein>
<dbReference type="EMBL" id="MU003527">
    <property type="protein sequence ID" value="KAF2465967.1"/>
    <property type="molecule type" value="Genomic_DNA"/>
</dbReference>
<proteinExistence type="predicted"/>
<keyword evidence="2" id="KW-1185">Reference proteome</keyword>
<evidence type="ECO:0000313" key="2">
    <source>
        <dbReference type="Proteomes" id="UP000799755"/>
    </source>
</evidence>
<sequence length="151" mass="16574">MAARSTTGASGKAEGGWAKQDTGQARWSARKAQSSVPQVPRQSRSKASGMLATRGQRVEGREEREQDGAQVLATMPVYLTFLTTVSQSLIRDEVLRLSIRDPVCENPLSAPLHASINGVPACVAFVRRHGEMIHRRRLRRSEGGVCRLPLR</sequence>